<feature type="region of interest" description="Disordered" evidence="3">
    <location>
        <begin position="221"/>
        <end position="240"/>
    </location>
</feature>
<dbReference type="InterPro" id="IPR007998">
    <property type="entry name" value="DUF719"/>
</dbReference>
<accession>A0A0R3X1J5</accession>
<reference evidence="4 5" key="2">
    <citation type="submission" date="2018-11" db="EMBL/GenBank/DDBJ databases">
        <authorList>
            <consortium name="Pathogen Informatics"/>
        </authorList>
    </citation>
    <scope>NUCLEOTIDE SEQUENCE [LARGE SCALE GENOMIC DNA]</scope>
</reference>
<protein>
    <submittedName>
        <fullName evidence="6">Protein FAM114A2</fullName>
    </submittedName>
</protein>
<dbReference type="PANTHER" id="PTHR12842">
    <property type="entry name" value="FI01459P"/>
    <property type="match status" value="1"/>
</dbReference>
<keyword evidence="5" id="KW-1185">Reference proteome</keyword>
<feature type="region of interest" description="Disordered" evidence="3">
    <location>
        <begin position="1"/>
        <end position="41"/>
    </location>
</feature>
<evidence type="ECO:0000256" key="1">
    <source>
        <dbReference type="ARBA" id="ARBA00006903"/>
    </source>
</evidence>
<feature type="compositionally biased region" description="Polar residues" evidence="3">
    <location>
        <begin position="326"/>
        <end position="336"/>
    </location>
</feature>
<dbReference type="AlphaFoldDB" id="A0A0R3X1J5"/>
<dbReference type="Pfam" id="PF05334">
    <property type="entry name" value="DUF719"/>
    <property type="match status" value="1"/>
</dbReference>
<dbReference type="PANTHER" id="PTHR12842:SF6">
    <property type="entry name" value="FI01459P"/>
    <property type="match status" value="1"/>
</dbReference>
<gene>
    <name evidence="4" type="ORF">TTAC_LOCUS7068</name>
</gene>
<evidence type="ECO:0000256" key="3">
    <source>
        <dbReference type="SAM" id="MobiDB-lite"/>
    </source>
</evidence>
<evidence type="ECO:0000313" key="4">
    <source>
        <dbReference type="EMBL" id="VDM31382.1"/>
    </source>
</evidence>
<sequence length="900" mass="97145">MSDESSDETFASADEGSGNEYSFMKSPHVDPSGHDQDLVPSLVDVIPTKNSNLTRDNQPSIVCDEGVLVSVSNQKDTEAGIHEFAPPSTPCDINQEEVLQCHTEATASDDVTYPFLNLEEKPKSVVTNFGEVIKAEGLQFKDGELDVNKNTEALDPKDNLCVDPERANTRTLIELTEASPYAIESGDSVDRTHSTMIGDSVATNVADVWDLDDLWESLQTSDTGVASSEVGKASSDDVESQDRVNLTDSKKVVESASGNKTDWWNRSMDGSQPIFPALDSETCPMMITESQGPRGFLYSEKVQKKCKDSKTSEDGVWGSGADQWTGLKSSKAENSLTVNSETVPTVSIQQEKRSFESEVQGKISGPLSVEEVDAWDLEDDPWLCSDPTEPDTCLVPDTAKNCGTVSTPKVTKAGLSMKVEESWGSVEDFQTKRSTVNASQELASAATALVKSVGGGLASFVGSFKLSNLSSTFAAFEEKSLTKPVGDEQQQKSPQPEASKNPGDYGVGSTPEGDETNGGWGGWDLGSLAKSLTSTVENTGLQIIHGGVDVLEQIGRKTFTALKENDPGLAYTKSFLRPTNDSQGSKLSQMLREACDQHAAQSDELLAGQLEARRGDLAFQLESRLALVHMEALELLSSRASARLGTKLARLEAPHNIDDVEEYHRSVRSLTGEGGVLERIWQTLQLKNQEEEEGEERGAGEGNSVSTTAIVTAVAALEVVTPGSALLKKCEEVQQKCEHFDPSLPMTEIFYQAVEGLADLTSVILAYLHKLAECLLLLGPNRERFNAGFLDIAEKVASIITAAKRRNDTLCSAYVGHLKRAASDMSTKEEVGAEGALTTNRRLVANLFLETGMANGYLDDAASNYLVPVLQIACLEAFFPESTSTPASCHPPSSMKVKQR</sequence>
<comment type="similarity">
    <text evidence="1">Belongs to the FAM114 family.</text>
</comment>
<feature type="compositionally biased region" description="Basic and acidic residues" evidence="3">
    <location>
        <begin position="27"/>
        <end position="37"/>
    </location>
</feature>
<dbReference type="OrthoDB" id="5597648at2759"/>
<proteinExistence type="inferred from homology"/>
<reference evidence="6" key="1">
    <citation type="submission" date="2017-02" db="UniProtKB">
        <authorList>
            <consortium name="WormBaseParasite"/>
        </authorList>
    </citation>
    <scope>IDENTIFICATION</scope>
</reference>
<organism evidence="6">
    <name type="scientific">Hydatigena taeniaeformis</name>
    <name type="common">Feline tapeworm</name>
    <name type="synonym">Taenia taeniaeformis</name>
    <dbReference type="NCBI Taxonomy" id="6205"/>
    <lineage>
        <taxon>Eukaryota</taxon>
        <taxon>Metazoa</taxon>
        <taxon>Spiralia</taxon>
        <taxon>Lophotrochozoa</taxon>
        <taxon>Platyhelminthes</taxon>
        <taxon>Cestoda</taxon>
        <taxon>Eucestoda</taxon>
        <taxon>Cyclophyllidea</taxon>
        <taxon>Taeniidae</taxon>
        <taxon>Hydatigera</taxon>
    </lineage>
</organism>
<name>A0A0R3X1J5_HYDTA</name>
<dbReference type="EMBL" id="UYWX01020343">
    <property type="protein sequence ID" value="VDM31382.1"/>
    <property type="molecule type" value="Genomic_DNA"/>
</dbReference>
<feature type="region of interest" description="Disordered" evidence="3">
    <location>
        <begin position="310"/>
        <end position="336"/>
    </location>
</feature>
<feature type="region of interest" description="Disordered" evidence="3">
    <location>
        <begin position="482"/>
        <end position="522"/>
    </location>
</feature>
<dbReference type="Proteomes" id="UP000274429">
    <property type="component" value="Unassembled WGS sequence"/>
</dbReference>
<keyword evidence="2" id="KW-0597">Phosphoprotein</keyword>
<dbReference type="WBParaSite" id="TTAC_0000708301-mRNA-1">
    <property type="protein sequence ID" value="TTAC_0000708301-mRNA-1"/>
    <property type="gene ID" value="TTAC_0000708301"/>
</dbReference>
<evidence type="ECO:0000313" key="5">
    <source>
        <dbReference type="Proteomes" id="UP000274429"/>
    </source>
</evidence>
<evidence type="ECO:0000256" key="2">
    <source>
        <dbReference type="ARBA" id="ARBA00022553"/>
    </source>
</evidence>
<evidence type="ECO:0000313" key="6">
    <source>
        <dbReference type="WBParaSite" id="TTAC_0000708301-mRNA-1"/>
    </source>
</evidence>